<keyword evidence="2" id="KW-1185">Reference proteome</keyword>
<organism evidence="1 2">
    <name type="scientific">Effusibacillus lacus</name>
    <dbReference type="NCBI Taxonomy" id="1348429"/>
    <lineage>
        <taxon>Bacteria</taxon>
        <taxon>Bacillati</taxon>
        <taxon>Bacillota</taxon>
        <taxon>Bacilli</taxon>
        <taxon>Bacillales</taxon>
        <taxon>Alicyclobacillaceae</taxon>
        <taxon>Effusibacillus</taxon>
    </lineage>
</organism>
<accession>A0A292YNI0</accession>
<evidence type="ECO:0000313" key="2">
    <source>
        <dbReference type="Proteomes" id="UP000217785"/>
    </source>
</evidence>
<reference evidence="2" key="1">
    <citation type="submission" date="2017-07" db="EMBL/GenBank/DDBJ databases">
        <title>Draft genome sequence of Effusibacillus lacus strain skLN1.</title>
        <authorList>
            <person name="Watanabe M."/>
            <person name="Kojima H."/>
            <person name="Fukui M."/>
        </authorList>
    </citation>
    <scope>NUCLEOTIDE SEQUENCE [LARGE SCALE GENOMIC DNA]</scope>
    <source>
        <strain evidence="2">skLN1</strain>
    </source>
</reference>
<sequence>MFPPDLETLLQSNQVWKGVDKMTEEQYAGHGYNSEALLRAAGIVGQEVSKDVNRMTRDEEHPEGALQYTYVQVMDSYREGTIDGIIENSANDANEIPHSDIE</sequence>
<comment type="caution">
    <text evidence="1">The sequence shown here is derived from an EMBL/GenBank/DDBJ whole genome shotgun (WGS) entry which is preliminary data.</text>
</comment>
<name>A0A292YNI0_9BACL</name>
<protein>
    <submittedName>
        <fullName evidence="1">Uncharacterized protein</fullName>
    </submittedName>
</protein>
<proteinExistence type="predicted"/>
<gene>
    <name evidence="1" type="ORF">EFBL_2086</name>
</gene>
<dbReference type="Proteomes" id="UP000217785">
    <property type="component" value="Unassembled WGS sequence"/>
</dbReference>
<dbReference type="EMBL" id="BDUF01000057">
    <property type="protein sequence ID" value="GAX90459.1"/>
    <property type="molecule type" value="Genomic_DNA"/>
</dbReference>
<dbReference type="AlphaFoldDB" id="A0A292YNI0"/>
<evidence type="ECO:0000313" key="1">
    <source>
        <dbReference type="EMBL" id="GAX90459.1"/>
    </source>
</evidence>